<evidence type="ECO:0000256" key="1">
    <source>
        <dbReference type="ARBA" id="ARBA00004123"/>
    </source>
</evidence>
<feature type="domain" description="C2H2-type" evidence="10">
    <location>
        <begin position="589"/>
        <end position="617"/>
    </location>
</feature>
<proteinExistence type="predicted"/>
<feature type="domain" description="ZAD" evidence="11">
    <location>
        <begin position="22"/>
        <end position="98"/>
    </location>
</feature>
<reference evidence="12" key="1">
    <citation type="submission" date="2015-12" db="EMBL/GenBank/DDBJ databases">
        <title>De novo transcriptome assembly of four potential Pierce s Disease insect vectors from Arizona vineyards.</title>
        <authorList>
            <person name="Tassone E.E."/>
        </authorList>
    </citation>
    <scope>NUCLEOTIDE SEQUENCE</scope>
</reference>
<dbReference type="InterPro" id="IPR012934">
    <property type="entry name" value="Znf_AD"/>
</dbReference>
<dbReference type="GO" id="GO:0005634">
    <property type="term" value="C:nucleus"/>
    <property type="evidence" value="ECO:0007669"/>
    <property type="project" value="UniProtKB-SubCell"/>
</dbReference>
<gene>
    <name evidence="12" type="ORF">g.25945</name>
</gene>
<dbReference type="GO" id="GO:0000978">
    <property type="term" value="F:RNA polymerase II cis-regulatory region sequence-specific DNA binding"/>
    <property type="evidence" value="ECO:0007669"/>
    <property type="project" value="TreeGrafter"/>
</dbReference>
<evidence type="ECO:0000313" key="12">
    <source>
        <dbReference type="EMBL" id="JAS06031.1"/>
    </source>
</evidence>
<feature type="region of interest" description="Disordered" evidence="9">
    <location>
        <begin position="147"/>
        <end position="166"/>
    </location>
</feature>
<sequence length="701" mass="80861">MSEVGKSKEKLKDKDFMKGKTKICRICMLGCIKGFISLFTVCDGPGKIYDKIMDVCNIMITSDDGLPKWICYSCLVHLETSYQFKMQAEKSDKLLRQQLTMEDSPSEMNDVYIIDKDDLIKHNSGVINQTTFLQNILTRNNSSNATFSDPSISTHPRVESNDVEQSSDLVIPDDVNIETSNELNSIQITNVVSQAPIEEVEMPSSGDIDKKTYNSSEKIDDPLQEPLCTCAESGTSTTKCASCFKIMEYQRRIEDVNNFVVNENCEEKSQVSFIISRVGTPEDISYSSSFKSREEIMNDDQIIREVCEKLVLTVELCSRNHVNTISRVATTEDVNYCNHNKSKEEILSGKIANEVCEELILNVEMSSTDTIKMNDTILSSYESEVRGENYPYSTGVMKCDLCCKFFMYQKFLEKHYAFYHAGYKPYKCDICEYVTHIKHNLIRHKRSAHFKIRPYVCLQCQKRFFSQKALLRHIDNHNFEFKCDQCDQLFGNKGSLSTHKKKHLDVEKYNCKHCGKGFRLKQECNKHEDSHGLECTLCYKKFNSGSGLKAHIKNVHNDLQKTFVCETCGQSFNCKGNLTQHRYTHGEEVECDLCNKKYPHRNALSVHKRFVHVKKKPLECNLCGKKFRHKQTLKTHLDTHADGKKYQCRYCNVKFTQRAAIKTHMKGVHMGIEPYICEICFKSFKWKSTFYKHKSVCVRKI</sequence>
<dbReference type="FunFam" id="3.30.160.60:FF:000100">
    <property type="entry name" value="Zinc finger 45-like"/>
    <property type="match status" value="1"/>
</dbReference>
<dbReference type="PANTHER" id="PTHR24376">
    <property type="entry name" value="ZINC FINGER PROTEIN"/>
    <property type="match status" value="1"/>
</dbReference>
<keyword evidence="5 8" id="KW-0862">Zinc</keyword>
<protein>
    <recommendedName>
        <fullName evidence="13">Protein krueppel</fullName>
    </recommendedName>
</protein>
<keyword evidence="2 8" id="KW-0479">Metal-binding</keyword>
<evidence type="ECO:0000256" key="4">
    <source>
        <dbReference type="ARBA" id="ARBA00022771"/>
    </source>
</evidence>
<dbReference type="GO" id="GO:0008270">
    <property type="term" value="F:zinc ion binding"/>
    <property type="evidence" value="ECO:0007669"/>
    <property type="project" value="UniProtKB-UniRule"/>
</dbReference>
<evidence type="ECO:0000256" key="7">
    <source>
        <dbReference type="PROSITE-ProRule" id="PRU00042"/>
    </source>
</evidence>
<feature type="domain" description="C2H2-type" evidence="10">
    <location>
        <begin position="426"/>
        <end position="454"/>
    </location>
</feature>
<dbReference type="InterPro" id="IPR036236">
    <property type="entry name" value="Znf_C2H2_sf"/>
</dbReference>
<comment type="subcellular location">
    <subcellularLocation>
        <location evidence="1">Nucleus</location>
    </subcellularLocation>
</comment>
<feature type="domain" description="C2H2-type" evidence="10">
    <location>
        <begin position="533"/>
        <end position="561"/>
    </location>
</feature>
<feature type="domain" description="C2H2-type" evidence="10">
    <location>
        <begin position="618"/>
        <end position="645"/>
    </location>
</feature>
<dbReference type="SUPFAM" id="SSF57667">
    <property type="entry name" value="beta-beta-alpha zinc fingers"/>
    <property type="match status" value="6"/>
</dbReference>
<dbReference type="PANTHER" id="PTHR24376:SF216">
    <property type="entry name" value="ZINC FINGER PROTEIN 420-LIKE"/>
    <property type="match status" value="1"/>
</dbReference>
<evidence type="ECO:0008006" key="13">
    <source>
        <dbReference type="Google" id="ProtNLM"/>
    </source>
</evidence>
<dbReference type="SMART" id="SM00355">
    <property type="entry name" value="ZnF_C2H2"/>
    <property type="match status" value="11"/>
</dbReference>
<feature type="binding site" evidence="8">
    <location>
        <position position="27"/>
    </location>
    <ligand>
        <name>Zn(2+)</name>
        <dbReference type="ChEBI" id="CHEBI:29105"/>
    </ligand>
</feature>
<dbReference type="GO" id="GO:0001228">
    <property type="term" value="F:DNA-binding transcription activator activity, RNA polymerase II-specific"/>
    <property type="evidence" value="ECO:0007669"/>
    <property type="project" value="TreeGrafter"/>
</dbReference>
<feature type="domain" description="C2H2-type" evidence="10">
    <location>
        <begin position="646"/>
        <end position="674"/>
    </location>
</feature>
<dbReference type="PROSITE" id="PS00028">
    <property type="entry name" value="ZINC_FINGER_C2H2_1"/>
    <property type="match status" value="8"/>
</dbReference>
<dbReference type="PROSITE" id="PS50157">
    <property type="entry name" value="ZINC_FINGER_C2H2_2"/>
    <property type="match status" value="10"/>
</dbReference>
<feature type="domain" description="C2H2-type" evidence="10">
    <location>
        <begin position="455"/>
        <end position="482"/>
    </location>
</feature>
<feature type="domain" description="C2H2-type" evidence="10">
    <location>
        <begin position="397"/>
        <end position="425"/>
    </location>
</feature>
<dbReference type="SUPFAM" id="SSF57716">
    <property type="entry name" value="Glucocorticoid receptor-like (DNA-binding domain)"/>
    <property type="match status" value="1"/>
</dbReference>
<dbReference type="AlphaFoldDB" id="A0A1B6BXP4"/>
<evidence type="ECO:0000259" key="10">
    <source>
        <dbReference type="PROSITE" id="PS50157"/>
    </source>
</evidence>
<evidence type="ECO:0000256" key="6">
    <source>
        <dbReference type="ARBA" id="ARBA00023242"/>
    </source>
</evidence>
<accession>A0A1B6BXP4</accession>
<evidence type="ECO:0000256" key="8">
    <source>
        <dbReference type="PROSITE-ProRule" id="PRU01263"/>
    </source>
</evidence>
<dbReference type="EMBL" id="GEDC01031267">
    <property type="protein sequence ID" value="JAS06031.1"/>
    <property type="molecule type" value="Transcribed_RNA"/>
</dbReference>
<evidence type="ECO:0000256" key="5">
    <source>
        <dbReference type="ARBA" id="ARBA00022833"/>
    </source>
</evidence>
<keyword evidence="6" id="KW-0539">Nucleus</keyword>
<dbReference type="Pfam" id="PF00096">
    <property type="entry name" value="zf-C2H2"/>
    <property type="match status" value="3"/>
</dbReference>
<dbReference type="Pfam" id="PF07776">
    <property type="entry name" value="zf-AD"/>
    <property type="match status" value="1"/>
</dbReference>
<dbReference type="PROSITE" id="PS51915">
    <property type="entry name" value="ZAD"/>
    <property type="match status" value="1"/>
</dbReference>
<organism evidence="12">
    <name type="scientific">Clastoptera arizonana</name>
    <name type="common">Arizona spittle bug</name>
    <dbReference type="NCBI Taxonomy" id="38151"/>
    <lineage>
        <taxon>Eukaryota</taxon>
        <taxon>Metazoa</taxon>
        <taxon>Ecdysozoa</taxon>
        <taxon>Arthropoda</taxon>
        <taxon>Hexapoda</taxon>
        <taxon>Insecta</taxon>
        <taxon>Pterygota</taxon>
        <taxon>Neoptera</taxon>
        <taxon>Paraneoptera</taxon>
        <taxon>Hemiptera</taxon>
        <taxon>Auchenorrhyncha</taxon>
        <taxon>Cercopoidea</taxon>
        <taxon>Clastopteridae</taxon>
        <taxon>Clastoptera</taxon>
    </lineage>
</organism>
<dbReference type="Gene3D" id="3.40.1800.20">
    <property type="match status" value="1"/>
</dbReference>
<evidence type="ECO:0000256" key="2">
    <source>
        <dbReference type="ARBA" id="ARBA00022723"/>
    </source>
</evidence>
<dbReference type="FunFam" id="3.30.160.60:FF:000446">
    <property type="entry name" value="Zinc finger protein"/>
    <property type="match status" value="1"/>
</dbReference>
<name>A0A1B6BXP4_9HEMI</name>
<feature type="domain" description="C2H2-type" evidence="10">
    <location>
        <begin position="481"/>
        <end position="508"/>
    </location>
</feature>
<dbReference type="SMART" id="SM00868">
    <property type="entry name" value="zf-AD"/>
    <property type="match status" value="1"/>
</dbReference>
<dbReference type="Gene3D" id="3.30.160.60">
    <property type="entry name" value="Classic Zinc Finger"/>
    <property type="match status" value="6"/>
</dbReference>
<keyword evidence="3" id="KW-0677">Repeat</keyword>
<dbReference type="InterPro" id="IPR013087">
    <property type="entry name" value="Znf_C2H2_type"/>
</dbReference>
<feature type="binding site" evidence="8">
    <location>
        <position position="71"/>
    </location>
    <ligand>
        <name>Zn(2+)</name>
        <dbReference type="ChEBI" id="CHEBI:29105"/>
    </ligand>
</feature>
<keyword evidence="4 7" id="KW-0863">Zinc-finger</keyword>
<feature type="domain" description="C2H2-type" evidence="10">
    <location>
        <begin position="563"/>
        <end position="590"/>
    </location>
</feature>
<evidence type="ECO:0000256" key="3">
    <source>
        <dbReference type="ARBA" id="ARBA00022737"/>
    </source>
</evidence>
<evidence type="ECO:0000259" key="11">
    <source>
        <dbReference type="PROSITE" id="PS51915"/>
    </source>
</evidence>
<evidence type="ECO:0000256" key="9">
    <source>
        <dbReference type="SAM" id="MobiDB-lite"/>
    </source>
</evidence>
<feature type="binding site" evidence="8">
    <location>
        <position position="74"/>
    </location>
    <ligand>
        <name>Zn(2+)</name>
        <dbReference type="ChEBI" id="CHEBI:29105"/>
    </ligand>
</feature>
<feature type="binding site" evidence="8">
    <location>
        <position position="24"/>
    </location>
    <ligand>
        <name>Zn(2+)</name>
        <dbReference type="ChEBI" id="CHEBI:29105"/>
    </ligand>
</feature>
<feature type="domain" description="C2H2-type" evidence="10">
    <location>
        <begin position="509"/>
        <end position="536"/>
    </location>
</feature>